<dbReference type="PANTHER" id="PTHR16515:SF66">
    <property type="entry name" value="C2H2-TYPE DOMAIN-CONTAINING PROTEIN"/>
    <property type="match status" value="1"/>
</dbReference>
<evidence type="ECO:0000256" key="7">
    <source>
        <dbReference type="PROSITE-ProRule" id="PRU00042"/>
    </source>
</evidence>
<evidence type="ECO:0000259" key="8">
    <source>
        <dbReference type="PROSITE" id="PS50157"/>
    </source>
</evidence>
<dbReference type="InterPro" id="IPR050331">
    <property type="entry name" value="Zinc_finger"/>
</dbReference>
<dbReference type="EMBL" id="CAXIEN010000532">
    <property type="protein sequence ID" value="CAL1300057.1"/>
    <property type="molecule type" value="Genomic_DNA"/>
</dbReference>
<proteinExistence type="predicted"/>
<dbReference type="Pfam" id="PF13912">
    <property type="entry name" value="zf-C2H2_6"/>
    <property type="match status" value="1"/>
</dbReference>
<protein>
    <recommendedName>
        <fullName evidence="8">C2H2-type domain-containing protein</fullName>
    </recommendedName>
</protein>
<dbReference type="InterPro" id="IPR036236">
    <property type="entry name" value="Znf_C2H2_sf"/>
</dbReference>
<dbReference type="GO" id="GO:0005634">
    <property type="term" value="C:nucleus"/>
    <property type="evidence" value="ECO:0007669"/>
    <property type="project" value="UniProtKB-SubCell"/>
</dbReference>
<keyword evidence="2" id="KW-0479">Metal-binding</keyword>
<gene>
    <name evidence="9" type="ORF">LARSCL_LOCUS21714</name>
</gene>
<dbReference type="PROSITE" id="PS00028">
    <property type="entry name" value="ZINC_FINGER_C2H2_1"/>
    <property type="match status" value="6"/>
</dbReference>
<organism evidence="9 10">
    <name type="scientific">Larinioides sclopetarius</name>
    <dbReference type="NCBI Taxonomy" id="280406"/>
    <lineage>
        <taxon>Eukaryota</taxon>
        <taxon>Metazoa</taxon>
        <taxon>Ecdysozoa</taxon>
        <taxon>Arthropoda</taxon>
        <taxon>Chelicerata</taxon>
        <taxon>Arachnida</taxon>
        <taxon>Araneae</taxon>
        <taxon>Araneomorphae</taxon>
        <taxon>Entelegynae</taxon>
        <taxon>Araneoidea</taxon>
        <taxon>Araneidae</taxon>
        <taxon>Larinioides</taxon>
    </lineage>
</organism>
<keyword evidence="10" id="KW-1185">Reference proteome</keyword>
<dbReference type="Pfam" id="PF00096">
    <property type="entry name" value="zf-C2H2"/>
    <property type="match status" value="4"/>
</dbReference>
<evidence type="ECO:0000256" key="3">
    <source>
        <dbReference type="ARBA" id="ARBA00022737"/>
    </source>
</evidence>
<feature type="domain" description="C2H2-type" evidence="8">
    <location>
        <begin position="321"/>
        <end position="348"/>
    </location>
</feature>
<keyword evidence="3" id="KW-0677">Repeat</keyword>
<feature type="domain" description="C2H2-type" evidence="8">
    <location>
        <begin position="210"/>
        <end position="237"/>
    </location>
</feature>
<dbReference type="Proteomes" id="UP001497382">
    <property type="component" value="Unassembled WGS sequence"/>
</dbReference>
<comment type="caution">
    <text evidence="9">The sequence shown here is derived from an EMBL/GenBank/DDBJ whole genome shotgun (WGS) entry which is preliminary data.</text>
</comment>
<evidence type="ECO:0000256" key="4">
    <source>
        <dbReference type="ARBA" id="ARBA00022771"/>
    </source>
</evidence>
<feature type="domain" description="C2H2-type" evidence="8">
    <location>
        <begin position="238"/>
        <end position="265"/>
    </location>
</feature>
<name>A0AAV2BW24_9ARAC</name>
<dbReference type="FunFam" id="3.30.160.60:FF:000303">
    <property type="entry name" value="Zinc finger protein 41"/>
    <property type="match status" value="1"/>
</dbReference>
<evidence type="ECO:0000256" key="2">
    <source>
        <dbReference type="ARBA" id="ARBA00022723"/>
    </source>
</evidence>
<dbReference type="AlphaFoldDB" id="A0AAV2BW24"/>
<feature type="domain" description="C2H2-type" evidence="8">
    <location>
        <begin position="376"/>
        <end position="399"/>
    </location>
</feature>
<accession>A0AAV2BW24</accession>
<feature type="domain" description="C2H2-type" evidence="8">
    <location>
        <begin position="271"/>
        <end position="294"/>
    </location>
</feature>
<dbReference type="GO" id="GO:0010468">
    <property type="term" value="P:regulation of gene expression"/>
    <property type="evidence" value="ECO:0007669"/>
    <property type="project" value="TreeGrafter"/>
</dbReference>
<keyword evidence="5" id="KW-0862">Zinc</keyword>
<dbReference type="GO" id="GO:0008270">
    <property type="term" value="F:zinc ion binding"/>
    <property type="evidence" value="ECO:0007669"/>
    <property type="project" value="UniProtKB-KW"/>
</dbReference>
<dbReference type="FunFam" id="3.30.160.60:FF:000065">
    <property type="entry name" value="B-cell CLL/lymphoma 6, member B"/>
    <property type="match status" value="1"/>
</dbReference>
<evidence type="ECO:0000313" key="9">
    <source>
        <dbReference type="EMBL" id="CAL1300057.1"/>
    </source>
</evidence>
<feature type="domain" description="C2H2-type" evidence="8">
    <location>
        <begin position="349"/>
        <end position="376"/>
    </location>
</feature>
<dbReference type="Gene3D" id="3.30.160.60">
    <property type="entry name" value="Classic Zinc Finger"/>
    <property type="match status" value="5"/>
</dbReference>
<dbReference type="GO" id="GO:1990837">
    <property type="term" value="F:sequence-specific double-stranded DNA binding"/>
    <property type="evidence" value="ECO:0007669"/>
    <property type="project" value="UniProtKB-ARBA"/>
</dbReference>
<dbReference type="PANTHER" id="PTHR16515">
    <property type="entry name" value="PR DOMAIN ZINC FINGER PROTEIN"/>
    <property type="match status" value="1"/>
</dbReference>
<sequence length="503" mass="58185">MLHILNSSLEEHEKVKQYYALLQKKMNMEEYNLPWKSPEESAPVNNNSEVEPMQTETKVESMLPREDDSYEHVVLNSIPRGMRNEASKALDFIKEHSNILKWHDKGEILIGNELISKTNIADLFNIIFTHKKKTNVAGMQEFLTAINLMNMPKHYVKNNYFDDFTTHTSNEAMNAVELSSEVLDPVLDEEPSTSSDYRDPATPTTRSQHFICPTCSKSFAWKKSLALHMKIHNSEKLFTCEICKKSFGRNHDLKRHMETHDNKTTAKKDDLKCNICVTTFGRNDSLKRHMKVHAIKIDNQTIAPNDHSKQDSEIQSTENELKCNVCDKAFGRNYHLKRHMKIHEEENDFKCPLCDQIFQRKHCFAMHMQKHQEIKYDCQKCDRSFLSLQNLNRHVRATHPEIQLTSVKRKVDSTPAGNSKRARRGEDALNTFTSTFFQPTENSKKDILLFFNELATQRGEKLKSEIEGKGRSNGTGLLKPFSNVEGMMWKKKDVLLTLGATFK</sequence>
<evidence type="ECO:0000313" key="10">
    <source>
        <dbReference type="Proteomes" id="UP001497382"/>
    </source>
</evidence>
<keyword evidence="6" id="KW-0539">Nucleus</keyword>
<reference evidence="9 10" key="1">
    <citation type="submission" date="2024-04" db="EMBL/GenBank/DDBJ databases">
        <authorList>
            <person name="Rising A."/>
            <person name="Reimegard J."/>
            <person name="Sonavane S."/>
            <person name="Akerstrom W."/>
            <person name="Nylinder S."/>
            <person name="Hedman E."/>
            <person name="Kallberg Y."/>
        </authorList>
    </citation>
    <scope>NUCLEOTIDE SEQUENCE [LARGE SCALE GENOMIC DNA]</scope>
</reference>
<dbReference type="PROSITE" id="PS50157">
    <property type="entry name" value="ZINC_FINGER_C2H2_2"/>
    <property type="match status" value="6"/>
</dbReference>
<comment type="subcellular location">
    <subcellularLocation>
        <location evidence="1">Nucleus</location>
    </subcellularLocation>
</comment>
<evidence type="ECO:0000256" key="1">
    <source>
        <dbReference type="ARBA" id="ARBA00004123"/>
    </source>
</evidence>
<evidence type="ECO:0000256" key="5">
    <source>
        <dbReference type="ARBA" id="ARBA00022833"/>
    </source>
</evidence>
<evidence type="ECO:0000256" key="6">
    <source>
        <dbReference type="ARBA" id="ARBA00023242"/>
    </source>
</evidence>
<dbReference type="FunFam" id="3.30.160.60:FF:000624">
    <property type="entry name" value="zinc finger protein 697"/>
    <property type="match status" value="1"/>
</dbReference>
<dbReference type="SMART" id="SM00355">
    <property type="entry name" value="ZnF_C2H2"/>
    <property type="match status" value="6"/>
</dbReference>
<dbReference type="InterPro" id="IPR013087">
    <property type="entry name" value="Znf_C2H2_type"/>
</dbReference>
<keyword evidence="4 7" id="KW-0863">Zinc-finger</keyword>
<dbReference type="SUPFAM" id="SSF57667">
    <property type="entry name" value="beta-beta-alpha zinc fingers"/>
    <property type="match status" value="4"/>
</dbReference>